<dbReference type="GO" id="GO:0006357">
    <property type="term" value="P:regulation of transcription by RNA polymerase II"/>
    <property type="evidence" value="ECO:0007669"/>
    <property type="project" value="TreeGrafter"/>
</dbReference>
<evidence type="ECO:0000256" key="10">
    <source>
        <dbReference type="ARBA" id="ARBA00023242"/>
    </source>
</evidence>
<keyword evidence="7" id="KW-0862">Zinc</keyword>
<evidence type="ECO:0000256" key="13">
    <source>
        <dbReference type="SAM" id="MobiDB-lite"/>
    </source>
</evidence>
<keyword evidence="8" id="KW-0156">Chromatin regulator</keyword>
<dbReference type="EMBL" id="KE124615">
    <property type="protein sequence ID" value="EWC75928.1"/>
    <property type="molecule type" value="Genomic_DNA"/>
</dbReference>
<evidence type="ECO:0000256" key="6">
    <source>
        <dbReference type="ARBA" id="ARBA00022771"/>
    </source>
</evidence>
<dbReference type="GO" id="GO:0003712">
    <property type="term" value="F:transcription coregulator activity"/>
    <property type="evidence" value="ECO:0007669"/>
    <property type="project" value="TreeGrafter"/>
</dbReference>
<dbReference type="PROSITE" id="PS51726">
    <property type="entry name" value="MYST_HAT"/>
    <property type="match status" value="1"/>
</dbReference>
<dbReference type="Gene3D" id="2.30.30.140">
    <property type="match status" value="1"/>
</dbReference>
<accession>W7JLQ3</accession>
<evidence type="ECO:0000256" key="1">
    <source>
        <dbReference type="ARBA" id="ARBA00004123"/>
    </source>
</evidence>
<dbReference type="Gene3D" id="1.10.10.10">
    <property type="entry name" value="Winged helix-like DNA-binding domain superfamily/Winged helix DNA-binding domain"/>
    <property type="match status" value="1"/>
</dbReference>
<comment type="catalytic activity">
    <reaction evidence="12">
        <text>L-lysyl-[protein] + acetyl-CoA = N(6)-acetyl-L-lysyl-[protein] + CoA + H(+)</text>
        <dbReference type="Rhea" id="RHEA:45948"/>
        <dbReference type="Rhea" id="RHEA-COMP:9752"/>
        <dbReference type="Rhea" id="RHEA-COMP:10731"/>
        <dbReference type="ChEBI" id="CHEBI:15378"/>
        <dbReference type="ChEBI" id="CHEBI:29969"/>
        <dbReference type="ChEBI" id="CHEBI:57287"/>
        <dbReference type="ChEBI" id="CHEBI:57288"/>
        <dbReference type="ChEBI" id="CHEBI:61930"/>
        <dbReference type="EC" id="2.3.1.48"/>
    </reaction>
</comment>
<dbReference type="InterPro" id="IPR036388">
    <property type="entry name" value="WH-like_DNA-bd_sf"/>
</dbReference>
<dbReference type="InterPro" id="IPR050603">
    <property type="entry name" value="MYST_HAT"/>
</dbReference>
<reference evidence="15 16" key="1">
    <citation type="submission" date="2013-02" db="EMBL/GenBank/DDBJ databases">
        <title>The Genome Sequence of Plasmodium falciparum UGT5.1.</title>
        <authorList>
            <consortium name="The Broad Institute Genome Sequencing Platform"/>
            <consortium name="The Broad Institute Genome Sequencing Center for Infectious Disease"/>
            <person name="Neafsey D."/>
            <person name="Cheeseman I."/>
            <person name="Volkman S."/>
            <person name="Adams J."/>
            <person name="Walker B."/>
            <person name="Young S.K."/>
            <person name="Zeng Q."/>
            <person name="Gargeya S."/>
            <person name="Fitzgerald M."/>
            <person name="Haas B."/>
            <person name="Abouelleil A."/>
            <person name="Alvarado L."/>
            <person name="Arachchi H.M."/>
            <person name="Berlin A.M."/>
            <person name="Chapman S.B."/>
            <person name="Dewar J."/>
            <person name="Goldberg J."/>
            <person name="Griggs A."/>
            <person name="Gujja S."/>
            <person name="Hansen M."/>
            <person name="Howarth C."/>
            <person name="Imamovic A."/>
            <person name="Larimer J."/>
            <person name="McCowan C."/>
            <person name="Murphy C."/>
            <person name="Neiman D."/>
            <person name="Pearson M."/>
            <person name="Priest M."/>
            <person name="Roberts A."/>
            <person name="Saif S."/>
            <person name="Shea T."/>
            <person name="Sisk P."/>
            <person name="Sykes S."/>
            <person name="Wortman J."/>
            <person name="Nusbaum C."/>
            <person name="Birren B."/>
        </authorList>
    </citation>
    <scope>NUCLEOTIDE SEQUENCE [LARGE SCALE GENOMIC DNA]</scope>
    <source>
        <strain evidence="15 16">UGT5.1</strain>
    </source>
</reference>
<dbReference type="SUPFAM" id="SSF55729">
    <property type="entry name" value="Acyl-CoA N-acyltransferases (Nat)"/>
    <property type="match status" value="1"/>
</dbReference>
<dbReference type="Pfam" id="PF17772">
    <property type="entry name" value="zf-MYST"/>
    <property type="match status" value="1"/>
</dbReference>
<feature type="domain" description="MYST-type HAT" evidence="14">
    <location>
        <begin position="557"/>
        <end position="828"/>
    </location>
</feature>
<dbReference type="PANTHER" id="PTHR10615:SF161">
    <property type="entry name" value="HISTONE ACETYLTRANSFERASE KAT7"/>
    <property type="match status" value="1"/>
</dbReference>
<feature type="region of interest" description="Disordered" evidence="13">
    <location>
        <begin position="342"/>
        <end position="405"/>
    </location>
</feature>
<evidence type="ECO:0000256" key="11">
    <source>
        <dbReference type="PIRSR" id="PIRSR602717-51"/>
    </source>
</evidence>
<dbReference type="EC" id="2.3.1.48" evidence="3 12"/>
<dbReference type="InterPro" id="IPR016197">
    <property type="entry name" value="Chromo-like_dom_sf"/>
</dbReference>
<dbReference type="GO" id="GO:0008270">
    <property type="term" value="F:zinc ion binding"/>
    <property type="evidence" value="ECO:0007669"/>
    <property type="project" value="UniProtKB-KW"/>
</dbReference>
<evidence type="ECO:0000313" key="16">
    <source>
        <dbReference type="Proteomes" id="UP000030697"/>
    </source>
</evidence>
<keyword evidence="10 12" id="KW-0539">Nucleus</keyword>
<feature type="active site" description="Proton donor/acceptor" evidence="11">
    <location>
        <position position="731"/>
    </location>
</feature>
<dbReference type="GO" id="GO:0000785">
    <property type="term" value="C:chromatin"/>
    <property type="evidence" value="ECO:0007669"/>
    <property type="project" value="TreeGrafter"/>
</dbReference>
<keyword evidence="5" id="KW-0479">Metal-binding</keyword>
<keyword evidence="9" id="KW-0007">Acetylation</keyword>
<evidence type="ECO:0000313" key="15">
    <source>
        <dbReference type="EMBL" id="EWC75928.1"/>
    </source>
</evidence>
<dbReference type="Gene3D" id="3.30.60.60">
    <property type="entry name" value="N-acetyl transferase-like"/>
    <property type="match status" value="1"/>
</dbReference>
<evidence type="ECO:0000256" key="7">
    <source>
        <dbReference type="ARBA" id="ARBA00022833"/>
    </source>
</evidence>
<feature type="region of interest" description="Disordered" evidence="13">
    <location>
        <begin position="137"/>
        <end position="194"/>
    </location>
</feature>
<evidence type="ECO:0000256" key="4">
    <source>
        <dbReference type="ARBA" id="ARBA00022679"/>
    </source>
</evidence>
<evidence type="ECO:0000259" key="14">
    <source>
        <dbReference type="PROSITE" id="PS51726"/>
    </source>
</evidence>
<dbReference type="Gene3D" id="3.40.630.30">
    <property type="match status" value="1"/>
</dbReference>
<feature type="compositionally biased region" description="Polar residues" evidence="13">
    <location>
        <begin position="358"/>
        <end position="371"/>
    </location>
</feature>
<evidence type="ECO:0000256" key="9">
    <source>
        <dbReference type="ARBA" id="ARBA00022990"/>
    </source>
</evidence>
<dbReference type="Gene3D" id="1.10.238.10">
    <property type="entry name" value="EF-hand"/>
    <property type="match status" value="1"/>
</dbReference>
<comment type="similarity">
    <text evidence="2 12">Belongs to the MYST (SAS/MOZ) family.</text>
</comment>
<dbReference type="Pfam" id="PF01853">
    <property type="entry name" value="MOZ_SAS"/>
    <property type="match status" value="1"/>
</dbReference>
<dbReference type="InterPro" id="IPR002717">
    <property type="entry name" value="HAT_MYST-type"/>
</dbReference>
<keyword evidence="4" id="KW-0808">Transferase</keyword>
<dbReference type="Proteomes" id="UP000030697">
    <property type="component" value="Unassembled WGS sequence"/>
</dbReference>
<dbReference type="InterPro" id="IPR016181">
    <property type="entry name" value="Acyl_CoA_acyltransferase"/>
</dbReference>
<organism evidence="15 16">
    <name type="scientific">Plasmodium falciparum UGT5.1</name>
    <dbReference type="NCBI Taxonomy" id="1237627"/>
    <lineage>
        <taxon>Eukaryota</taxon>
        <taxon>Sar</taxon>
        <taxon>Alveolata</taxon>
        <taxon>Apicomplexa</taxon>
        <taxon>Aconoidasida</taxon>
        <taxon>Haemosporida</taxon>
        <taxon>Plasmodiidae</taxon>
        <taxon>Plasmodium</taxon>
        <taxon>Plasmodium (Laverania)</taxon>
    </lineage>
</organism>
<dbReference type="FunFam" id="3.30.60.60:FF:000001">
    <property type="entry name" value="Histone acetyltransferase"/>
    <property type="match status" value="1"/>
</dbReference>
<feature type="compositionally biased region" description="Low complexity" evidence="13">
    <location>
        <begin position="391"/>
        <end position="401"/>
    </location>
</feature>
<dbReference type="InterPro" id="IPR040706">
    <property type="entry name" value="Zf-MYST"/>
</dbReference>
<sequence length="837" mass="100079">MNISYCEQQINYLKDDLDFKMEELRNTTLYTEEVKNEASYFKQELSKNNDLLLEVMEHFHQMINNVDEFIYKNKDKNELITYMNKKKKKYGDITKKISEKNKELNLKVKNFVPYNFSMGTELKKHEEYLKIQMDEMKKKEEEEKRKRREEEEEEQKKRKEEEEEEQKKRKEEEEKIEKKKKEEEEEKRKKEEQELLEEKDIKNNETFEEKKIRLVKELMKEVNEETLSLEKCVDIIYKANLPLTQNKLNKLKNMGDIKKDELVTFVKTLMLNEQEAFENMKTFFEIWDIMKTGYMHKNLIISILKQFGDNLTEEESNYIQKELNQMSESNISYVKLLKNDNNNNKSDNYNNKIGDVSNIPSTNTSTVSNKIQGKGSVSYKSKEKTGDHSSNNKNTKGNNNKVRTSGKVINSLSKYSDSYALIFPNALPVKQVLWGLDPLNKVWRYCSIVYARPKNKVLNDTNFMFPLNMNKNEIINKVNNELNNNNSVSMSEGDYDYYVHWEKFDRRLDCWLAYENLRLLDKEPDDGLPLIKDNDNVSDHEHAGIDKEYLREHEENTKLKTINQIRFGKYLIDTWYFSPYPKEYQNIDILYICEFCLSFFKEYSELKRHIEKCEIRHPPGNEIYREEKISIFEIDGSYFRIYCENLCFLSKLFLDHKTLKHRVNLFLFYVITEYDEYGYHITGYFSKEKYSKNNVSCILTLPQHQKKGYGKFLINFSYFLSQTEKRTGTPERPLSDLGVASYMAYWYETILKVLINYEQLSIQELSEITSIETNDIISCLEEKDIFKNSLNGLDSFYYINPKQLEFILNKLKQTNNTQLSKNKLHWVSYDYYLALYE</sequence>
<evidence type="ECO:0000256" key="8">
    <source>
        <dbReference type="ARBA" id="ARBA00022853"/>
    </source>
</evidence>
<dbReference type="InterPro" id="IPR025995">
    <property type="entry name" value="Tudor-knot"/>
</dbReference>
<evidence type="ECO:0000256" key="5">
    <source>
        <dbReference type="ARBA" id="ARBA00022723"/>
    </source>
</evidence>
<name>W7JLQ3_PLAFA</name>
<proteinExistence type="inferred from homology"/>
<dbReference type="FunFam" id="1.10.10.10:FF:000476">
    <property type="entry name" value="Histone acetyltransferase"/>
    <property type="match status" value="1"/>
</dbReference>
<dbReference type="Pfam" id="PF11717">
    <property type="entry name" value="Tudor-knot"/>
    <property type="match status" value="1"/>
</dbReference>
<dbReference type="GO" id="GO:0004402">
    <property type="term" value="F:histone acetyltransferase activity"/>
    <property type="evidence" value="ECO:0007669"/>
    <property type="project" value="InterPro"/>
</dbReference>
<dbReference type="GO" id="GO:0005634">
    <property type="term" value="C:nucleus"/>
    <property type="evidence" value="ECO:0007669"/>
    <property type="project" value="UniProtKB-SubCell"/>
</dbReference>
<dbReference type="GO" id="GO:0003682">
    <property type="term" value="F:chromatin binding"/>
    <property type="evidence" value="ECO:0007669"/>
    <property type="project" value="TreeGrafter"/>
</dbReference>
<protein>
    <recommendedName>
        <fullName evidence="3 12">Histone acetyltransferase</fullName>
        <ecNumber evidence="3 12">2.3.1.48</ecNumber>
    </recommendedName>
</protein>
<dbReference type="AlphaFoldDB" id="W7JLQ3"/>
<dbReference type="FunFam" id="2.30.30.140:FF:000106">
    <property type="entry name" value="Histone acetyltransferase"/>
    <property type="match status" value="1"/>
</dbReference>
<dbReference type="InterPro" id="IPR011992">
    <property type="entry name" value="EF-hand-dom_pair"/>
</dbReference>
<dbReference type="PANTHER" id="PTHR10615">
    <property type="entry name" value="HISTONE ACETYLTRANSFERASE"/>
    <property type="match status" value="1"/>
</dbReference>
<dbReference type="FunFam" id="3.40.630.30:FF:000053">
    <property type="entry name" value="Histone acetyltransferase"/>
    <property type="match status" value="1"/>
</dbReference>
<dbReference type="SUPFAM" id="SSF54160">
    <property type="entry name" value="Chromo domain-like"/>
    <property type="match status" value="1"/>
</dbReference>
<dbReference type="SUPFAM" id="SSF47473">
    <property type="entry name" value="EF-hand"/>
    <property type="match status" value="1"/>
</dbReference>
<keyword evidence="6" id="KW-0863">Zinc-finger</keyword>
<evidence type="ECO:0000256" key="2">
    <source>
        <dbReference type="ARBA" id="ARBA00010107"/>
    </source>
</evidence>
<evidence type="ECO:0000256" key="12">
    <source>
        <dbReference type="RuleBase" id="RU361211"/>
    </source>
</evidence>
<comment type="subcellular location">
    <subcellularLocation>
        <location evidence="1 12">Nucleus</location>
    </subcellularLocation>
</comment>
<feature type="compositionally biased region" description="Low complexity" evidence="13">
    <location>
        <begin position="342"/>
        <end position="352"/>
    </location>
</feature>
<gene>
    <name evidence="15" type="ORF">C923_03377</name>
</gene>
<feature type="compositionally biased region" description="Basic and acidic residues" evidence="13">
    <location>
        <begin position="154"/>
        <end position="194"/>
    </location>
</feature>
<evidence type="ECO:0000256" key="3">
    <source>
        <dbReference type="ARBA" id="ARBA00013184"/>
    </source>
</evidence>
<dbReference type="OrthoDB" id="787137at2759"/>